<feature type="transmembrane region" description="Helical" evidence="1">
    <location>
        <begin position="9"/>
        <end position="29"/>
    </location>
</feature>
<proteinExistence type="predicted"/>
<sequence>MTKTKTHKNYIRFSIYSFILFGLLAYMVFSSDIIRLLDLKVSSYFFSIQNSFLTYIMFLINWITAPVMLVIAVIFAIISLVGRYKHLEAIILISSIGFGAVVTWCLKNILAIS</sequence>
<dbReference type="AlphaFoldDB" id="A0A2H0DXL2"/>
<dbReference type="SUPFAM" id="SSF48317">
    <property type="entry name" value="Acid phosphatase/Vanadium-dependent haloperoxidase"/>
    <property type="match status" value="1"/>
</dbReference>
<accession>A0A2H0DXL2</accession>
<evidence type="ECO:0000256" key="1">
    <source>
        <dbReference type="SAM" id="Phobius"/>
    </source>
</evidence>
<gene>
    <name evidence="2" type="ORF">COW81_03125</name>
</gene>
<keyword evidence="1" id="KW-0472">Membrane</keyword>
<name>A0A2H0DXL2_9BACT</name>
<comment type="caution">
    <text evidence="2">The sequence shown here is derived from an EMBL/GenBank/DDBJ whole genome shotgun (WGS) entry which is preliminary data.</text>
</comment>
<evidence type="ECO:0000313" key="3">
    <source>
        <dbReference type="Proteomes" id="UP000231143"/>
    </source>
</evidence>
<dbReference type="InterPro" id="IPR036938">
    <property type="entry name" value="PAP2/HPO_sf"/>
</dbReference>
<protein>
    <submittedName>
        <fullName evidence="2">Uncharacterized protein</fullName>
    </submittedName>
</protein>
<feature type="non-terminal residue" evidence="2">
    <location>
        <position position="113"/>
    </location>
</feature>
<evidence type="ECO:0000313" key="2">
    <source>
        <dbReference type="EMBL" id="PIP86913.1"/>
    </source>
</evidence>
<feature type="transmembrane region" description="Helical" evidence="1">
    <location>
        <begin position="90"/>
        <end position="110"/>
    </location>
</feature>
<reference evidence="2 3" key="1">
    <citation type="submission" date="2017-09" db="EMBL/GenBank/DDBJ databases">
        <title>Depth-based differentiation of microbial function through sediment-hosted aquifers and enrichment of novel symbionts in the deep terrestrial subsurface.</title>
        <authorList>
            <person name="Probst A.J."/>
            <person name="Ladd B."/>
            <person name="Jarett J.K."/>
            <person name="Geller-Mcgrath D.E."/>
            <person name="Sieber C.M."/>
            <person name="Emerson J.B."/>
            <person name="Anantharaman K."/>
            <person name="Thomas B.C."/>
            <person name="Malmstrom R."/>
            <person name="Stieglmeier M."/>
            <person name="Klingl A."/>
            <person name="Woyke T."/>
            <person name="Ryan C.M."/>
            <person name="Banfield J.F."/>
        </authorList>
    </citation>
    <scope>NUCLEOTIDE SEQUENCE [LARGE SCALE GENOMIC DNA]</scope>
    <source>
        <strain evidence="2">CG22_combo_CG10-13_8_21_14_all_36_13</strain>
    </source>
</reference>
<feature type="transmembrane region" description="Helical" evidence="1">
    <location>
        <begin position="52"/>
        <end position="78"/>
    </location>
</feature>
<dbReference type="Proteomes" id="UP000231143">
    <property type="component" value="Unassembled WGS sequence"/>
</dbReference>
<organism evidence="2 3">
    <name type="scientific">Candidatus Campbellbacteria bacterium CG22_combo_CG10-13_8_21_14_all_36_13</name>
    <dbReference type="NCBI Taxonomy" id="1974529"/>
    <lineage>
        <taxon>Bacteria</taxon>
        <taxon>Candidatus Campbelliibacteriota</taxon>
    </lineage>
</organism>
<dbReference type="EMBL" id="PCTT01000041">
    <property type="protein sequence ID" value="PIP86913.1"/>
    <property type="molecule type" value="Genomic_DNA"/>
</dbReference>
<keyword evidence="1" id="KW-1133">Transmembrane helix</keyword>
<keyword evidence="1" id="KW-0812">Transmembrane</keyword>